<reference evidence="2 3" key="1">
    <citation type="submission" date="2023-02" db="EMBL/GenBank/DDBJ databases">
        <title>LHISI_Scaffold_Assembly.</title>
        <authorList>
            <person name="Stuart O.P."/>
            <person name="Cleave R."/>
            <person name="Magrath M.J.L."/>
            <person name="Mikheyev A.S."/>
        </authorList>
    </citation>
    <scope>NUCLEOTIDE SEQUENCE [LARGE SCALE GENOMIC DNA]</scope>
    <source>
        <strain evidence="2">Daus_M_001</strain>
        <tissue evidence="2">Leg muscle</tissue>
    </source>
</reference>
<proteinExistence type="predicted"/>
<accession>A0ABQ9G168</accession>
<dbReference type="Proteomes" id="UP001159363">
    <property type="component" value="Chromosome 15"/>
</dbReference>
<feature type="compositionally biased region" description="Polar residues" evidence="1">
    <location>
        <begin position="193"/>
        <end position="204"/>
    </location>
</feature>
<feature type="region of interest" description="Disordered" evidence="1">
    <location>
        <begin position="190"/>
        <end position="222"/>
    </location>
</feature>
<name>A0ABQ9G168_9NEOP</name>
<evidence type="ECO:0000256" key="1">
    <source>
        <dbReference type="SAM" id="MobiDB-lite"/>
    </source>
</evidence>
<organism evidence="2 3">
    <name type="scientific">Dryococelus australis</name>
    <dbReference type="NCBI Taxonomy" id="614101"/>
    <lineage>
        <taxon>Eukaryota</taxon>
        <taxon>Metazoa</taxon>
        <taxon>Ecdysozoa</taxon>
        <taxon>Arthropoda</taxon>
        <taxon>Hexapoda</taxon>
        <taxon>Insecta</taxon>
        <taxon>Pterygota</taxon>
        <taxon>Neoptera</taxon>
        <taxon>Polyneoptera</taxon>
        <taxon>Phasmatodea</taxon>
        <taxon>Verophasmatodea</taxon>
        <taxon>Anareolatae</taxon>
        <taxon>Phasmatidae</taxon>
        <taxon>Eurycanthinae</taxon>
        <taxon>Dryococelus</taxon>
    </lineage>
</organism>
<evidence type="ECO:0000313" key="3">
    <source>
        <dbReference type="Proteomes" id="UP001159363"/>
    </source>
</evidence>
<protein>
    <submittedName>
        <fullName evidence="2">Uncharacterized protein</fullName>
    </submittedName>
</protein>
<sequence>MLDNILREDDVGQNIFFTTSGSGQVSAAINDEILRADEGEVKWIWSNDGMQGLGQWYIPEKTRRDPTGKRTRFALVRGGCSSHYDNAARIYNLGCGYYSVVMLKWEASLTPPPPQKNKHPSFDIGNPTTKLVQLHGRAITGMEERSESGQWLNRTVADAKWSSDACEVQLIDRCTQNFLMSVLQDIPDKTRQPAASSGTISTYENPVATPPEIKPGSPWWEASSLTTTTTRPRFSSAGGDLGGFLTRARFSWGSPVPFARAFQRCFMSTHPNLSPVLY</sequence>
<evidence type="ECO:0000313" key="2">
    <source>
        <dbReference type="EMBL" id="KAJ8866226.1"/>
    </source>
</evidence>
<dbReference type="EMBL" id="JARBHB010000016">
    <property type="protein sequence ID" value="KAJ8866226.1"/>
    <property type="molecule type" value="Genomic_DNA"/>
</dbReference>
<keyword evidence="3" id="KW-1185">Reference proteome</keyword>
<gene>
    <name evidence="2" type="ORF">PR048_032069</name>
</gene>
<comment type="caution">
    <text evidence="2">The sequence shown here is derived from an EMBL/GenBank/DDBJ whole genome shotgun (WGS) entry which is preliminary data.</text>
</comment>